<evidence type="ECO:0008006" key="3">
    <source>
        <dbReference type="Google" id="ProtNLM"/>
    </source>
</evidence>
<dbReference type="EMBL" id="CP006681">
    <property type="protein sequence ID" value="AHI52357.1"/>
    <property type="molecule type" value="Genomic_DNA"/>
</dbReference>
<keyword evidence="2" id="KW-1185">Reference proteome</keyword>
<dbReference type="InterPro" id="IPR023214">
    <property type="entry name" value="HAD_sf"/>
</dbReference>
<dbReference type="KEGG" id="scq:SCULI_v1c00160"/>
<dbReference type="eggNOG" id="COG0561">
    <property type="taxonomic scope" value="Bacteria"/>
</dbReference>
<evidence type="ECO:0000313" key="2">
    <source>
        <dbReference type="Proteomes" id="UP000019267"/>
    </source>
</evidence>
<protein>
    <recommendedName>
        <fullName evidence="3">HAD superfamily hydrolase</fullName>
    </recommendedName>
</protein>
<dbReference type="GO" id="GO:0000287">
    <property type="term" value="F:magnesium ion binding"/>
    <property type="evidence" value="ECO:0007669"/>
    <property type="project" value="TreeGrafter"/>
</dbReference>
<dbReference type="Pfam" id="PF08282">
    <property type="entry name" value="Hydrolase_3"/>
    <property type="match status" value="1"/>
</dbReference>
<proteinExistence type="predicted"/>
<dbReference type="GO" id="GO:0016791">
    <property type="term" value="F:phosphatase activity"/>
    <property type="evidence" value="ECO:0007669"/>
    <property type="project" value="TreeGrafter"/>
</dbReference>
<dbReference type="Gene3D" id="3.40.50.1000">
    <property type="entry name" value="HAD superfamily/HAD-like"/>
    <property type="match status" value="1"/>
</dbReference>
<dbReference type="AlphaFoldDB" id="W6A5U0"/>
<sequence>MKWLFTDYDGTLKNPLKKDDKDINEYDLKWINEFQSKGNKIVLISGRSFLRIKKPLKDLYNFTPDFFISSTGSTIHSSDEKILFSYSIEENKKVLILNKLKPFTNRPDFNVMFVTTPKIEKCIIDNVGHSQLFEQMMIPYNEDREFKEIINEEIINFKFFMSKELWSEVQNSIAELNMDYSQAQIGDIFYPEIIKKGISKANAIHWMKENFNISGNDLLVAGDDFNDLTMFKDFYEHSYIVCHPENKSIQDKAKFQIDKISDIKF</sequence>
<dbReference type="OrthoDB" id="399929at2"/>
<dbReference type="SUPFAM" id="SSF56784">
    <property type="entry name" value="HAD-like"/>
    <property type="match status" value="1"/>
</dbReference>
<reference evidence="1 2" key="1">
    <citation type="journal article" date="2014" name="Genome Biol. Evol.">
        <title>Molecular evolution of the substrate utilization strategies and putative virulence factors in mosquito-associated Spiroplasma species.</title>
        <authorList>
            <person name="Chang T.H."/>
            <person name="Lo W.S."/>
            <person name="Ku C."/>
            <person name="Chen L.L."/>
            <person name="Kuo C.H."/>
        </authorList>
    </citation>
    <scope>NUCLEOTIDE SEQUENCE [LARGE SCALE GENOMIC DNA]</scope>
    <source>
        <strain evidence="1">AES-1</strain>
    </source>
</reference>
<dbReference type="PANTHER" id="PTHR10000">
    <property type="entry name" value="PHOSPHOSERINE PHOSPHATASE"/>
    <property type="match status" value="1"/>
</dbReference>
<name>W6A5U0_9MOLU</name>
<dbReference type="InterPro" id="IPR036412">
    <property type="entry name" value="HAD-like_sf"/>
</dbReference>
<accession>W6A5U0</accession>
<dbReference type="NCBIfam" id="TIGR01484">
    <property type="entry name" value="HAD-SF-IIB"/>
    <property type="match status" value="1"/>
</dbReference>
<dbReference type="Proteomes" id="UP000019267">
    <property type="component" value="Chromosome"/>
</dbReference>
<dbReference type="GO" id="GO:0005829">
    <property type="term" value="C:cytosol"/>
    <property type="evidence" value="ECO:0007669"/>
    <property type="project" value="TreeGrafter"/>
</dbReference>
<dbReference type="InterPro" id="IPR006379">
    <property type="entry name" value="HAD-SF_hydro_IIB"/>
</dbReference>
<dbReference type="HOGENOM" id="CLU_044146_3_2_14"/>
<gene>
    <name evidence="1" type="ORF">SCULI_v1c00160</name>
</gene>
<dbReference type="RefSeq" id="WP_025362606.1">
    <property type="nucleotide sequence ID" value="NZ_CP006681.1"/>
</dbReference>
<dbReference type="PANTHER" id="PTHR10000:SF8">
    <property type="entry name" value="HAD SUPERFAMILY HYDROLASE-LIKE, TYPE 3"/>
    <property type="match status" value="1"/>
</dbReference>
<dbReference type="STRING" id="1276246.SCULI_v1c00160"/>
<dbReference type="PATRIC" id="fig|1276246.3.peg.16"/>
<organism evidence="1 2">
    <name type="scientific">Spiroplasma culicicola AES-1</name>
    <dbReference type="NCBI Taxonomy" id="1276246"/>
    <lineage>
        <taxon>Bacteria</taxon>
        <taxon>Bacillati</taxon>
        <taxon>Mycoplasmatota</taxon>
        <taxon>Mollicutes</taxon>
        <taxon>Entomoplasmatales</taxon>
        <taxon>Spiroplasmataceae</taxon>
        <taxon>Spiroplasma</taxon>
    </lineage>
</organism>
<evidence type="ECO:0000313" key="1">
    <source>
        <dbReference type="EMBL" id="AHI52357.1"/>
    </source>
</evidence>
<dbReference type="Gene3D" id="3.30.1240.10">
    <property type="match status" value="1"/>
</dbReference>